<keyword evidence="2" id="KW-1185">Reference proteome</keyword>
<comment type="caution">
    <text evidence="1">The sequence shown here is derived from an EMBL/GenBank/DDBJ whole genome shotgun (WGS) entry which is preliminary data.</text>
</comment>
<reference evidence="2" key="1">
    <citation type="journal article" date="2019" name="Int. J. Syst. Evol. Microbiol.">
        <title>The Global Catalogue of Microorganisms (GCM) 10K type strain sequencing project: providing services to taxonomists for standard genome sequencing and annotation.</title>
        <authorList>
            <consortium name="The Broad Institute Genomics Platform"/>
            <consortium name="The Broad Institute Genome Sequencing Center for Infectious Disease"/>
            <person name="Wu L."/>
            <person name="Ma J."/>
        </authorList>
    </citation>
    <scope>NUCLEOTIDE SEQUENCE [LARGE SCALE GENOMIC DNA]</scope>
    <source>
        <strain evidence="2">JCM 16373</strain>
    </source>
</reference>
<name>A0ABP6D4B1_9ACTN</name>
<dbReference type="Proteomes" id="UP001501447">
    <property type="component" value="Unassembled WGS sequence"/>
</dbReference>
<evidence type="ECO:0000313" key="2">
    <source>
        <dbReference type="Proteomes" id="UP001501447"/>
    </source>
</evidence>
<accession>A0ABP6D4B1</accession>
<gene>
    <name evidence="1" type="ORF">GCM10009863_59840</name>
</gene>
<sequence>MLGMDRLDTVGERGIGRRAFGAGRSRCPPFVEAGAVDLQHVTQPLDRVGLAVVLNELEAAYQCISEAKNDGGLRRLPAGGYLLIVSE</sequence>
<evidence type="ECO:0000313" key="1">
    <source>
        <dbReference type="EMBL" id="GAA2635455.1"/>
    </source>
</evidence>
<proteinExistence type="predicted"/>
<organism evidence="1 2">
    <name type="scientific">Streptomyces axinellae</name>
    <dbReference type="NCBI Taxonomy" id="552788"/>
    <lineage>
        <taxon>Bacteria</taxon>
        <taxon>Bacillati</taxon>
        <taxon>Actinomycetota</taxon>
        <taxon>Actinomycetes</taxon>
        <taxon>Kitasatosporales</taxon>
        <taxon>Streptomycetaceae</taxon>
        <taxon>Streptomyces</taxon>
    </lineage>
</organism>
<protein>
    <submittedName>
        <fullName evidence="1">Uncharacterized protein</fullName>
    </submittedName>
</protein>
<dbReference type="EMBL" id="BAAARJ010000025">
    <property type="protein sequence ID" value="GAA2635455.1"/>
    <property type="molecule type" value="Genomic_DNA"/>
</dbReference>